<dbReference type="SUPFAM" id="SSF51120">
    <property type="entry name" value="beta-Roll"/>
    <property type="match status" value="2"/>
</dbReference>
<dbReference type="KEGG" id="tom:BWR18_11640"/>
<sequence>MTLFRVADTLRTKLGDVIMGALTLLALLGGALFLGVAQDGDDSEGETPQEIEDTPVDPQPADTGATFEADETGVRIDVGDDETGTIASIIYVDSEDDPDNFYQTYEARFYLVPEGTDLSDGDFEESGNIPGQQTFEGNPFAYELEDFEAELGLELLGTVPLTLPADGFPLPDPGTMRDVLPAISSNALVAVHYLEATTDGDELITFLNEDYIVTRNGIPEQVVTESTTGTAGADWLTAGAPGLRLAGAAGDDILITDFANTTLDGGAGDDTIEGVFAERNGGFSRIDGTEPTSTINAGDGDDVVRTSNAIVDAGDGDDEVNLVGGEARGGDGDDRLSAQGDGVAVLLGQAGDDSLTIGGVGSQASGGDGNDFVSVGTGGLGNGDAGDDTLQISDGATGLGGSGDDLFNVWNFHDEPTATVTGGEGADTVSALVRGARCAGWRSGRRLPQHHGFQSGRGRLANRHVPVGQPRGRHRNHRGLGRQLHRCAGDVQRLAGSDTGYCRDPFGWNACHHRG</sequence>
<feature type="region of interest" description="Disordered" evidence="1">
    <location>
        <begin position="359"/>
        <end position="380"/>
    </location>
</feature>
<dbReference type="InterPro" id="IPR011049">
    <property type="entry name" value="Serralysin-like_metalloprot_C"/>
</dbReference>
<proteinExistence type="predicted"/>
<dbReference type="RefSeq" id="WP_076628421.1">
    <property type="nucleotide sequence ID" value="NZ_CP019312.1"/>
</dbReference>
<dbReference type="AlphaFoldDB" id="A0A1P8MW60"/>
<dbReference type="Gene3D" id="2.160.20.160">
    <property type="match status" value="1"/>
</dbReference>
<evidence type="ECO:0008006" key="4">
    <source>
        <dbReference type="Google" id="ProtNLM"/>
    </source>
</evidence>
<feature type="compositionally biased region" description="Acidic residues" evidence="1">
    <location>
        <begin position="39"/>
        <end position="55"/>
    </location>
</feature>
<organism evidence="2 3">
    <name type="scientific">Tateyamaria omphalii</name>
    <dbReference type="NCBI Taxonomy" id="299262"/>
    <lineage>
        <taxon>Bacteria</taxon>
        <taxon>Pseudomonadati</taxon>
        <taxon>Pseudomonadota</taxon>
        <taxon>Alphaproteobacteria</taxon>
        <taxon>Rhodobacterales</taxon>
        <taxon>Roseobacteraceae</taxon>
        <taxon>Tateyamaria</taxon>
    </lineage>
</organism>
<keyword evidence="3" id="KW-1185">Reference proteome</keyword>
<evidence type="ECO:0000313" key="2">
    <source>
        <dbReference type="EMBL" id="APX12258.1"/>
    </source>
</evidence>
<protein>
    <recommendedName>
        <fullName evidence="4">Calcium-binding protein</fullName>
    </recommendedName>
</protein>
<dbReference type="Proteomes" id="UP000186336">
    <property type="component" value="Chromosome"/>
</dbReference>
<evidence type="ECO:0000256" key="1">
    <source>
        <dbReference type="SAM" id="MobiDB-lite"/>
    </source>
</evidence>
<dbReference type="EMBL" id="CP019312">
    <property type="protein sequence ID" value="APX12258.1"/>
    <property type="molecule type" value="Genomic_DNA"/>
</dbReference>
<feature type="compositionally biased region" description="Gly residues" evidence="1">
    <location>
        <begin position="359"/>
        <end position="369"/>
    </location>
</feature>
<gene>
    <name evidence="2" type="ORF">BWR18_11640</name>
</gene>
<evidence type="ECO:0000313" key="3">
    <source>
        <dbReference type="Proteomes" id="UP000186336"/>
    </source>
</evidence>
<dbReference type="STRING" id="299262.BWR18_11640"/>
<dbReference type="OrthoDB" id="7724872at2"/>
<accession>A0A1P8MW60</accession>
<dbReference type="PRINTS" id="PR00313">
    <property type="entry name" value="CABNDNGRPT"/>
</dbReference>
<dbReference type="Gene3D" id="2.150.10.10">
    <property type="entry name" value="Serralysin-like metalloprotease, C-terminal"/>
    <property type="match status" value="1"/>
</dbReference>
<feature type="region of interest" description="Disordered" evidence="1">
    <location>
        <begin position="39"/>
        <end position="69"/>
    </location>
</feature>
<name>A0A1P8MW60_9RHOB</name>
<reference evidence="2 3" key="1">
    <citation type="submission" date="2017-01" db="EMBL/GenBank/DDBJ databases">
        <title>Complete genome of Tateyamaria omphalii DOK1-4 isolated from seawater in Dokdo.</title>
        <authorList>
            <person name="Kim J.H."/>
            <person name="Chi W.-J."/>
        </authorList>
    </citation>
    <scope>NUCLEOTIDE SEQUENCE [LARGE SCALE GENOMIC DNA]</scope>
    <source>
        <strain evidence="2 3">DOK1-4</strain>
    </source>
</reference>